<dbReference type="GO" id="GO:0090307">
    <property type="term" value="P:mitotic spindle assembly"/>
    <property type="evidence" value="ECO:0007669"/>
    <property type="project" value="TreeGrafter"/>
</dbReference>
<dbReference type="GO" id="GO:0005880">
    <property type="term" value="C:nuclear microtubule"/>
    <property type="evidence" value="ECO:0007669"/>
    <property type="project" value="TreeGrafter"/>
</dbReference>
<dbReference type="AlphaFoldDB" id="A0A2U1LGR7"/>
<reference evidence="3 4" key="1">
    <citation type="journal article" date="2018" name="Mol. Plant">
        <title>The genome of Artemisia annua provides insight into the evolution of Asteraceae family and artemisinin biosynthesis.</title>
        <authorList>
            <person name="Shen Q."/>
            <person name="Zhang L."/>
            <person name="Liao Z."/>
            <person name="Wang S."/>
            <person name="Yan T."/>
            <person name="Shi P."/>
            <person name="Liu M."/>
            <person name="Fu X."/>
            <person name="Pan Q."/>
            <person name="Wang Y."/>
            <person name="Lv Z."/>
            <person name="Lu X."/>
            <person name="Zhang F."/>
            <person name="Jiang W."/>
            <person name="Ma Y."/>
            <person name="Chen M."/>
            <person name="Hao X."/>
            <person name="Li L."/>
            <person name="Tang Y."/>
            <person name="Lv G."/>
            <person name="Zhou Y."/>
            <person name="Sun X."/>
            <person name="Brodelius P.E."/>
            <person name="Rose J.K.C."/>
            <person name="Tang K."/>
        </authorList>
    </citation>
    <scope>NUCLEOTIDE SEQUENCE [LARGE SCALE GENOMIC DNA]</scope>
    <source>
        <strain evidence="4">cv. Huhao1</strain>
        <tissue evidence="3">Leaf</tissue>
    </source>
</reference>
<organism evidence="3 4">
    <name type="scientific">Artemisia annua</name>
    <name type="common">Sweet wormwood</name>
    <dbReference type="NCBI Taxonomy" id="35608"/>
    <lineage>
        <taxon>Eukaryota</taxon>
        <taxon>Viridiplantae</taxon>
        <taxon>Streptophyta</taxon>
        <taxon>Embryophyta</taxon>
        <taxon>Tracheophyta</taxon>
        <taxon>Spermatophyta</taxon>
        <taxon>Magnoliopsida</taxon>
        <taxon>eudicotyledons</taxon>
        <taxon>Gunneridae</taxon>
        <taxon>Pentapetalae</taxon>
        <taxon>asterids</taxon>
        <taxon>campanulids</taxon>
        <taxon>Asterales</taxon>
        <taxon>Asteraceae</taxon>
        <taxon>Asteroideae</taxon>
        <taxon>Anthemideae</taxon>
        <taxon>Artemisiinae</taxon>
        <taxon>Artemisia</taxon>
    </lineage>
</organism>
<feature type="domain" description="TPX2 central" evidence="2">
    <location>
        <begin position="231"/>
        <end position="317"/>
    </location>
</feature>
<protein>
    <submittedName>
        <fullName evidence="3">TPX2</fullName>
    </submittedName>
</protein>
<dbReference type="GO" id="GO:0005819">
    <property type="term" value="C:spindle"/>
    <property type="evidence" value="ECO:0007669"/>
    <property type="project" value="InterPro"/>
</dbReference>
<feature type="region of interest" description="Disordered" evidence="1">
    <location>
        <begin position="75"/>
        <end position="145"/>
    </location>
</feature>
<feature type="compositionally biased region" description="Polar residues" evidence="1">
    <location>
        <begin position="119"/>
        <end position="139"/>
    </location>
</feature>
<dbReference type="PANTHER" id="PTHR14326:SF15">
    <property type="entry name" value="OS06G0130200 PROTEIN"/>
    <property type="match status" value="1"/>
</dbReference>
<name>A0A2U1LGR7_ARTAN</name>
<dbReference type="EMBL" id="PKPP01009471">
    <property type="protein sequence ID" value="PWA48186.1"/>
    <property type="molecule type" value="Genomic_DNA"/>
</dbReference>
<keyword evidence="4" id="KW-1185">Reference proteome</keyword>
<comment type="caution">
    <text evidence="3">The sequence shown here is derived from an EMBL/GenBank/DDBJ whole genome shotgun (WGS) entry which is preliminary data.</text>
</comment>
<dbReference type="PANTHER" id="PTHR14326">
    <property type="entry name" value="TARGETING PROTEIN FOR XKLP2"/>
    <property type="match status" value="1"/>
</dbReference>
<dbReference type="GO" id="GO:0008017">
    <property type="term" value="F:microtubule binding"/>
    <property type="evidence" value="ECO:0007669"/>
    <property type="project" value="TreeGrafter"/>
</dbReference>
<dbReference type="Proteomes" id="UP000245207">
    <property type="component" value="Unassembled WGS sequence"/>
</dbReference>
<dbReference type="InterPro" id="IPR009675">
    <property type="entry name" value="TPX2_fam"/>
</dbReference>
<evidence type="ECO:0000313" key="4">
    <source>
        <dbReference type="Proteomes" id="UP000245207"/>
    </source>
</evidence>
<evidence type="ECO:0000256" key="1">
    <source>
        <dbReference type="SAM" id="MobiDB-lite"/>
    </source>
</evidence>
<accession>A0A2U1LGR7</accession>
<dbReference type="OrthoDB" id="1684416at2759"/>
<evidence type="ECO:0000313" key="3">
    <source>
        <dbReference type="EMBL" id="PWA48186.1"/>
    </source>
</evidence>
<gene>
    <name evidence="3" type="ORF">CTI12_AA493530</name>
</gene>
<evidence type="ECO:0000259" key="2">
    <source>
        <dbReference type="Pfam" id="PF12214"/>
    </source>
</evidence>
<dbReference type="InterPro" id="IPR027330">
    <property type="entry name" value="TPX2_central_dom"/>
</dbReference>
<dbReference type="GO" id="GO:0030295">
    <property type="term" value="F:protein kinase activator activity"/>
    <property type="evidence" value="ECO:0007669"/>
    <property type="project" value="TreeGrafter"/>
</dbReference>
<sequence>MDEIMEDVVGDHVENDDIIDIDIDFEYEFDACQFYDFTRGETLSESRQAEDWFRSANEYPPSPFIAKLKMMKAAKANKKAHKKTEADKKSSTSSVSDGDADHKAASREVKIKGVKHQNRISQDNVKAKSKSTVNLSKPSGSFMKPTASHLAKQNKECDMHSGGCGRLQKPLASLDDKLRSPIICQSQATKRQKLDIGYLRKVAQLKHRASYLHKVTKKAAHLEGILNSKVKTTIPQKPALVTEERAIRRRSQNKSESVQQPKANTNAYGAQPLNKKILDAPKFLAHKKSMTHLTGLQDFRMQTSDRAMQVQSANVLHKQNSAPLMSQDIRKSKNSGNAGKKDICRSPNNLKTCTTYKVHPITDSGYVLNAKSDSHLPPIELFKKLSLKSESEKKDISSSRQPRLIKGLKENVPQSFQPDFRRCAGKPNHCGTDRRFAEVKI</sequence>
<dbReference type="GO" id="GO:0060236">
    <property type="term" value="P:regulation of mitotic spindle organization"/>
    <property type="evidence" value="ECO:0007669"/>
    <property type="project" value="InterPro"/>
</dbReference>
<dbReference type="STRING" id="35608.A0A2U1LGR7"/>
<dbReference type="Pfam" id="PF12214">
    <property type="entry name" value="TPX2_importin"/>
    <property type="match status" value="1"/>
</dbReference>
<proteinExistence type="predicted"/>
<feature type="compositionally biased region" description="Basic and acidic residues" evidence="1">
    <location>
        <begin position="99"/>
        <end position="111"/>
    </location>
</feature>